<dbReference type="AlphaFoldDB" id="A0A7G7GB89"/>
<proteinExistence type="predicted"/>
<evidence type="ECO:0000313" key="2">
    <source>
        <dbReference type="Proteomes" id="UP000515237"/>
    </source>
</evidence>
<gene>
    <name evidence="1" type="ORF">HUW51_17460</name>
</gene>
<dbReference type="EMBL" id="CP055156">
    <property type="protein sequence ID" value="QNF34423.1"/>
    <property type="molecule type" value="Genomic_DNA"/>
</dbReference>
<reference evidence="1 2" key="1">
    <citation type="journal article" date="2018" name="Int. J. Syst. Evol. Microbiol.">
        <title>Adhaeribacter swui sp. nov., isolated from wet mud.</title>
        <authorList>
            <person name="Kim D.U."/>
            <person name="Kim K.W."/>
            <person name="Kang M.S."/>
            <person name="Kim J.Y."/>
            <person name="Jang J.H."/>
            <person name="Kim M.K."/>
        </authorList>
    </citation>
    <scope>NUCLEOTIDE SEQUENCE [LARGE SCALE GENOMIC DNA]</scope>
    <source>
        <strain evidence="1 2">KCTC 52873</strain>
    </source>
</reference>
<sequence length="163" mass="18964">MKEVIFGNPDQFAIRYIPGYKTEADRYYYAFLHLILGGQIIGDPEEECFLPTWLNEVKRINREILDTNVLSSKEFTDRTDKEFIESASFTIDETTDGWLIALIENEGFLKFIWKGLRSPCPEERIGEVYSTVVKREDVIETINKCVTTVEKEFPTYQLKNNAC</sequence>
<keyword evidence="2" id="KW-1185">Reference proteome</keyword>
<dbReference type="RefSeq" id="WP_185270903.1">
    <property type="nucleotide sequence ID" value="NZ_CP055156.1"/>
</dbReference>
<protein>
    <submittedName>
        <fullName evidence="1">Uncharacterized protein</fullName>
    </submittedName>
</protein>
<evidence type="ECO:0000313" key="1">
    <source>
        <dbReference type="EMBL" id="QNF34423.1"/>
    </source>
</evidence>
<name>A0A7G7GB89_9BACT</name>
<dbReference type="Proteomes" id="UP000515237">
    <property type="component" value="Chromosome"/>
</dbReference>
<accession>A0A7G7GB89</accession>
<organism evidence="1 2">
    <name type="scientific">Adhaeribacter swui</name>
    <dbReference type="NCBI Taxonomy" id="2086471"/>
    <lineage>
        <taxon>Bacteria</taxon>
        <taxon>Pseudomonadati</taxon>
        <taxon>Bacteroidota</taxon>
        <taxon>Cytophagia</taxon>
        <taxon>Cytophagales</taxon>
        <taxon>Hymenobacteraceae</taxon>
        <taxon>Adhaeribacter</taxon>
    </lineage>
</organism>
<dbReference type="KEGG" id="aswu:HUW51_17460"/>